<reference evidence="1" key="2">
    <citation type="journal article" date="2015" name="Data Brief">
        <title>Shoot transcriptome of the giant reed, Arundo donax.</title>
        <authorList>
            <person name="Barrero R.A."/>
            <person name="Guerrero F.D."/>
            <person name="Moolhuijzen P."/>
            <person name="Goolsby J.A."/>
            <person name="Tidwell J."/>
            <person name="Bellgard S.E."/>
            <person name="Bellgard M.I."/>
        </authorList>
    </citation>
    <scope>NUCLEOTIDE SEQUENCE</scope>
    <source>
        <tissue evidence="1">Shoot tissue taken approximately 20 cm above the soil surface</tissue>
    </source>
</reference>
<evidence type="ECO:0000313" key="1">
    <source>
        <dbReference type="EMBL" id="JAD19236.1"/>
    </source>
</evidence>
<dbReference type="AlphaFoldDB" id="A0A0A8XZE1"/>
<reference evidence="1" key="1">
    <citation type="submission" date="2014-09" db="EMBL/GenBank/DDBJ databases">
        <authorList>
            <person name="Magalhaes I.L.F."/>
            <person name="Oliveira U."/>
            <person name="Santos F.R."/>
            <person name="Vidigal T.H.D.A."/>
            <person name="Brescovit A.D."/>
            <person name="Santos A.J."/>
        </authorList>
    </citation>
    <scope>NUCLEOTIDE SEQUENCE</scope>
    <source>
        <tissue evidence="1">Shoot tissue taken approximately 20 cm above the soil surface</tissue>
    </source>
</reference>
<proteinExistence type="predicted"/>
<name>A0A0A8XZE1_ARUDO</name>
<protein>
    <submittedName>
        <fullName evidence="1">Uncharacterized protein</fullName>
    </submittedName>
</protein>
<accession>A0A0A8XZE1</accession>
<dbReference type="EMBL" id="GBRH01278659">
    <property type="protein sequence ID" value="JAD19236.1"/>
    <property type="molecule type" value="Transcribed_RNA"/>
</dbReference>
<sequence>MRLLELSKKPLDGEIWSLLATGEAIVEVTVLVQ</sequence>
<organism evidence="1">
    <name type="scientific">Arundo donax</name>
    <name type="common">Giant reed</name>
    <name type="synonym">Donax arundinaceus</name>
    <dbReference type="NCBI Taxonomy" id="35708"/>
    <lineage>
        <taxon>Eukaryota</taxon>
        <taxon>Viridiplantae</taxon>
        <taxon>Streptophyta</taxon>
        <taxon>Embryophyta</taxon>
        <taxon>Tracheophyta</taxon>
        <taxon>Spermatophyta</taxon>
        <taxon>Magnoliopsida</taxon>
        <taxon>Liliopsida</taxon>
        <taxon>Poales</taxon>
        <taxon>Poaceae</taxon>
        <taxon>PACMAD clade</taxon>
        <taxon>Arundinoideae</taxon>
        <taxon>Arundineae</taxon>
        <taxon>Arundo</taxon>
    </lineage>
</organism>